<comment type="caution">
    <text evidence="1">The sequence shown here is derived from an EMBL/GenBank/DDBJ whole genome shotgun (WGS) entry which is preliminary data.</text>
</comment>
<protein>
    <submittedName>
        <fullName evidence="1">Uncharacterized protein</fullName>
    </submittedName>
</protein>
<gene>
    <name evidence="1" type="ORF">DKX38_002339</name>
</gene>
<dbReference type="InterPro" id="IPR036390">
    <property type="entry name" value="WH_DNA-bd_sf"/>
</dbReference>
<dbReference type="Proteomes" id="UP000326939">
    <property type="component" value="Chromosome 2"/>
</dbReference>
<dbReference type="AlphaFoldDB" id="A0A5N5NQN2"/>
<dbReference type="Gene3D" id="1.10.10.10">
    <property type="entry name" value="Winged helix-like DNA-binding domain superfamily/Winged helix DNA-binding domain"/>
    <property type="match status" value="1"/>
</dbReference>
<organism evidence="1 2">
    <name type="scientific">Salix brachista</name>
    <dbReference type="NCBI Taxonomy" id="2182728"/>
    <lineage>
        <taxon>Eukaryota</taxon>
        <taxon>Viridiplantae</taxon>
        <taxon>Streptophyta</taxon>
        <taxon>Embryophyta</taxon>
        <taxon>Tracheophyta</taxon>
        <taxon>Spermatophyta</taxon>
        <taxon>Magnoliopsida</taxon>
        <taxon>eudicotyledons</taxon>
        <taxon>Gunneridae</taxon>
        <taxon>Pentapetalae</taxon>
        <taxon>rosids</taxon>
        <taxon>fabids</taxon>
        <taxon>Malpighiales</taxon>
        <taxon>Salicaceae</taxon>
        <taxon>Saliceae</taxon>
        <taxon>Salix</taxon>
    </lineage>
</organism>
<keyword evidence="2" id="KW-1185">Reference proteome</keyword>
<evidence type="ECO:0000313" key="2">
    <source>
        <dbReference type="Proteomes" id="UP000326939"/>
    </source>
</evidence>
<dbReference type="SUPFAM" id="SSF46785">
    <property type="entry name" value="Winged helix' DNA-binding domain"/>
    <property type="match status" value="1"/>
</dbReference>
<dbReference type="InterPro" id="IPR036388">
    <property type="entry name" value="WH-like_DNA-bd_sf"/>
</dbReference>
<sequence>MLLKPAIELDIIFTATSEGACACISPAKIAARIFSENPDAFVLLDRMLHILASYDIPNCSKCIKESREVERAYSEVPTYKFHVKLKVEVVDLSPLCFLLRHYKVFMKSWENKPYGVCWVGYDPNQTQEMKCSIQRNWHFLYLLNDAILEGG</sequence>
<accession>A0A5N5NQN2</accession>
<dbReference type="EMBL" id="VDCV01000002">
    <property type="protein sequence ID" value="KAB5568546.1"/>
    <property type="molecule type" value="Genomic_DNA"/>
</dbReference>
<reference evidence="2" key="1">
    <citation type="journal article" date="2019" name="Gigascience">
        <title>De novo genome assembly of the endangered Acer yangbiense, a plant species with extremely small populations endemic to Yunnan Province, China.</title>
        <authorList>
            <person name="Yang J."/>
            <person name="Wariss H.M."/>
            <person name="Tao L."/>
            <person name="Zhang R."/>
            <person name="Yun Q."/>
            <person name="Hollingsworth P."/>
            <person name="Dao Z."/>
            <person name="Luo G."/>
            <person name="Guo H."/>
            <person name="Ma Y."/>
            <person name="Sun W."/>
        </authorList>
    </citation>
    <scope>NUCLEOTIDE SEQUENCE [LARGE SCALE GENOMIC DNA]</scope>
    <source>
        <strain evidence="2">cv. br00</strain>
    </source>
</reference>
<proteinExistence type="predicted"/>
<evidence type="ECO:0000313" key="1">
    <source>
        <dbReference type="EMBL" id="KAB5568546.1"/>
    </source>
</evidence>
<name>A0A5N5NQN2_9ROSI</name>